<evidence type="ECO:0000313" key="3">
    <source>
        <dbReference type="Proteomes" id="UP000319142"/>
    </source>
</evidence>
<comment type="caution">
    <text evidence="2">The sequence shown here is derived from an EMBL/GenBank/DDBJ whole genome shotgun (WGS) entry which is preliminary data.</text>
</comment>
<feature type="domain" description="DUF4123" evidence="1">
    <location>
        <begin position="26"/>
        <end position="132"/>
    </location>
</feature>
<reference evidence="2 3" key="1">
    <citation type="submission" date="2019-07" db="EMBL/GenBank/DDBJ databases">
        <title>The pathways for chlorine oxyanion respiration interact through the shared metabolite chlorate.</title>
        <authorList>
            <person name="Barnum T.P."/>
            <person name="Cheng Y."/>
            <person name="Hill K.A."/>
            <person name="Lucas L.N."/>
            <person name="Carlson H.K."/>
            <person name="Coates J.D."/>
        </authorList>
    </citation>
    <scope>NUCLEOTIDE SEQUENCE [LARGE SCALE GENOMIC DNA]</scope>
    <source>
        <strain evidence="2">UCB</strain>
    </source>
</reference>
<dbReference type="EMBL" id="VMRX01000003">
    <property type="protein sequence ID" value="TVT35724.1"/>
    <property type="molecule type" value="Genomic_DNA"/>
</dbReference>
<dbReference type="Proteomes" id="UP000319142">
    <property type="component" value="Unassembled WGS sequence"/>
</dbReference>
<dbReference type="RefSeq" id="WP_232900658.1">
    <property type="nucleotide sequence ID" value="NZ_VMRX01000003.1"/>
</dbReference>
<dbReference type="AlphaFoldDB" id="A0A558BGT3"/>
<name>A0A558BGT3_9GAMM</name>
<proteinExistence type="predicted"/>
<sequence length="275" mass="30464">MNQDCGVVSESPFVFWTWPDNSPVALVLDGVGITDLGKQIYLWADGAEVEAECLYASTQWEAIAEVSPWIVWLKGPDDPVLAAFLELGAPKEHGYLMIAGADKPDVMHWIRAHLQVEKAPDYEELVRISHPALASSVIGEQLGKCPPSGVIRQLLIPDQISQRWHRIEPSEWVIGDADHNRSSLIYSDELAQAFDAFNMRQVSLEIWQSLDASVRIAIGGVSLKDAYPRLSLLLGKAREAGHESPRDMMRFLFSALSDEGVPVKQGDETALYDQG</sequence>
<protein>
    <submittedName>
        <fullName evidence="2">DUF4123 domain-containing protein</fullName>
    </submittedName>
</protein>
<evidence type="ECO:0000313" key="2">
    <source>
        <dbReference type="EMBL" id="TVT35724.1"/>
    </source>
</evidence>
<dbReference type="Pfam" id="PF13503">
    <property type="entry name" value="DUF4123"/>
    <property type="match status" value="1"/>
</dbReference>
<accession>A0A558BGT3</accession>
<evidence type="ECO:0000259" key="1">
    <source>
        <dbReference type="Pfam" id="PF13503"/>
    </source>
</evidence>
<organism evidence="2 3">
    <name type="scientific">Marinobacter vinifirmus</name>
    <dbReference type="NCBI Taxonomy" id="355591"/>
    <lineage>
        <taxon>Bacteria</taxon>
        <taxon>Pseudomonadati</taxon>
        <taxon>Pseudomonadota</taxon>
        <taxon>Gammaproteobacteria</taxon>
        <taxon>Pseudomonadales</taxon>
        <taxon>Marinobacteraceae</taxon>
        <taxon>Marinobacter</taxon>
    </lineage>
</organism>
<gene>
    <name evidence="2" type="ORF">FHK81_02045</name>
</gene>
<dbReference type="InterPro" id="IPR025391">
    <property type="entry name" value="DUF4123"/>
</dbReference>